<evidence type="ECO:0000313" key="2">
    <source>
        <dbReference type="Proteomes" id="UP001372338"/>
    </source>
</evidence>
<name>A0AAN9HYX5_CROPI</name>
<organism evidence="1 2">
    <name type="scientific">Crotalaria pallida</name>
    <name type="common">Smooth rattlebox</name>
    <name type="synonym">Crotalaria striata</name>
    <dbReference type="NCBI Taxonomy" id="3830"/>
    <lineage>
        <taxon>Eukaryota</taxon>
        <taxon>Viridiplantae</taxon>
        <taxon>Streptophyta</taxon>
        <taxon>Embryophyta</taxon>
        <taxon>Tracheophyta</taxon>
        <taxon>Spermatophyta</taxon>
        <taxon>Magnoliopsida</taxon>
        <taxon>eudicotyledons</taxon>
        <taxon>Gunneridae</taxon>
        <taxon>Pentapetalae</taxon>
        <taxon>rosids</taxon>
        <taxon>fabids</taxon>
        <taxon>Fabales</taxon>
        <taxon>Fabaceae</taxon>
        <taxon>Papilionoideae</taxon>
        <taxon>50 kb inversion clade</taxon>
        <taxon>genistoids sensu lato</taxon>
        <taxon>core genistoids</taxon>
        <taxon>Crotalarieae</taxon>
        <taxon>Crotalaria</taxon>
    </lineage>
</organism>
<dbReference type="Proteomes" id="UP001372338">
    <property type="component" value="Unassembled WGS sequence"/>
</dbReference>
<comment type="caution">
    <text evidence="1">The sequence shown here is derived from an EMBL/GenBank/DDBJ whole genome shotgun (WGS) entry which is preliminary data.</text>
</comment>
<protein>
    <submittedName>
        <fullName evidence="1">Uncharacterized protein</fullName>
    </submittedName>
</protein>
<dbReference type="InterPro" id="IPR042462">
    <property type="entry name" value="ARMC7"/>
</dbReference>
<gene>
    <name evidence="1" type="ORF">RIF29_25009</name>
</gene>
<dbReference type="EMBL" id="JAYWIO010000005">
    <property type="protein sequence ID" value="KAK7259402.1"/>
    <property type="molecule type" value="Genomic_DNA"/>
</dbReference>
<sequence length="84" mass="8578">MTEPSEKHVEFGVGGICNSCTDPANAAIVTECGGIPLIIQCLSSPVRNTKLDNGNGPSIAFVCSSEAALAGAESTKHMQAQVTT</sequence>
<dbReference type="PANTHER" id="PTHR46263">
    <property type="entry name" value="ARMADILLO REPEAT-CONTAINING PROTEIN 7"/>
    <property type="match status" value="1"/>
</dbReference>
<proteinExistence type="predicted"/>
<evidence type="ECO:0000313" key="1">
    <source>
        <dbReference type="EMBL" id="KAK7259402.1"/>
    </source>
</evidence>
<accession>A0AAN9HYX5</accession>
<reference evidence="1 2" key="1">
    <citation type="submission" date="2024-01" db="EMBL/GenBank/DDBJ databases">
        <title>The genomes of 5 underutilized Papilionoideae crops provide insights into root nodulation and disease resistanc.</title>
        <authorList>
            <person name="Yuan L."/>
        </authorList>
    </citation>
    <scope>NUCLEOTIDE SEQUENCE [LARGE SCALE GENOMIC DNA]</scope>
    <source>
        <strain evidence="1">ZHUSHIDOU_FW_LH</strain>
        <tissue evidence="1">Leaf</tissue>
    </source>
</reference>
<keyword evidence="2" id="KW-1185">Reference proteome</keyword>
<dbReference type="AlphaFoldDB" id="A0AAN9HYX5"/>
<dbReference type="PANTHER" id="PTHR46263:SF1">
    <property type="entry name" value="ARMADILLO REPEAT-CONTAINING PROTEIN 7"/>
    <property type="match status" value="1"/>
</dbReference>